<evidence type="ECO:0000256" key="6">
    <source>
        <dbReference type="ARBA" id="ARBA00023136"/>
    </source>
</evidence>
<feature type="transmembrane region" description="Helical" evidence="7">
    <location>
        <begin position="147"/>
        <end position="168"/>
    </location>
</feature>
<dbReference type="InterPro" id="IPR003439">
    <property type="entry name" value="ABC_transporter-like_ATP-bd"/>
</dbReference>
<gene>
    <name evidence="10" type="ORF">C7446_0950</name>
</gene>
<keyword evidence="2 7" id="KW-0812">Transmembrane</keyword>
<evidence type="ECO:0000256" key="5">
    <source>
        <dbReference type="ARBA" id="ARBA00022989"/>
    </source>
</evidence>
<dbReference type="PROSITE" id="PS50929">
    <property type="entry name" value="ABC_TM1F"/>
    <property type="match status" value="1"/>
</dbReference>
<evidence type="ECO:0000256" key="4">
    <source>
        <dbReference type="ARBA" id="ARBA00022840"/>
    </source>
</evidence>
<dbReference type="InterPro" id="IPR036640">
    <property type="entry name" value="ABC1_TM_sf"/>
</dbReference>
<feature type="domain" description="ABC transmembrane type-1" evidence="9">
    <location>
        <begin position="16"/>
        <end position="312"/>
    </location>
</feature>
<dbReference type="Gene3D" id="3.40.50.300">
    <property type="entry name" value="P-loop containing nucleotide triphosphate hydrolases"/>
    <property type="match status" value="1"/>
</dbReference>
<accession>A0A420X0B5</accession>
<evidence type="ECO:0000259" key="9">
    <source>
        <dbReference type="PROSITE" id="PS50929"/>
    </source>
</evidence>
<keyword evidence="11" id="KW-1185">Reference proteome</keyword>
<reference evidence="10 11" key="1">
    <citation type="submission" date="2018-10" db="EMBL/GenBank/DDBJ databases">
        <title>Genomic Encyclopedia of Type Strains, Phase IV (KMG-IV): sequencing the most valuable type-strain genomes for metagenomic binning, comparative biology and taxonomic classification.</title>
        <authorList>
            <person name="Goeker M."/>
        </authorList>
    </citation>
    <scope>NUCLEOTIDE SEQUENCE [LARGE SCALE GENOMIC DNA]</scope>
    <source>
        <strain evidence="10 11">DSM 23229</strain>
    </source>
</reference>
<dbReference type="SMART" id="SM00382">
    <property type="entry name" value="AAA"/>
    <property type="match status" value="1"/>
</dbReference>
<evidence type="ECO:0000256" key="1">
    <source>
        <dbReference type="ARBA" id="ARBA00004651"/>
    </source>
</evidence>
<dbReference type="GO" id="GO:0034040">
    <property type="term" value="F:ATPase-coupled lipid transmembrane transporter activity"/>
    <property type="evidence" value="ECO:0007669"/>
    <property type="project" value="TreeGrafter"/>
</dbReference>
<dbReference type="PROSITE" id="PS00211">
    <property type="entry name" value="ABC_TRANSPORTER_1"/>
    <property type="match status" value="1"/>
</dbReference>
<dbReference type="SUPFAM" id="SSF90123">
    <property type="entry name" value="ABC transporter transmembrane region"/>
    <property type="match status" value="1"/>
</dbReference>
<dbReference type="Gene3D" id="1.20.1560.10">
    <property type="entry name" value="ABC transporter type 1, transmembrane domain"/>
    <property type="match status" value="1"/>
</dbReference>
<evidence type="ECO:0000313" key="11">
    <source>
        <dbReference type="Proteomes" id="UP000281975"/>
    </source>
</evidence>
<evidence type="ECO:0000256" key="7">
    <source>
        <dbReference type="SAM" id="Phobius"/>
    </source>
</evidence>
<dbReference type="Pfam" id="PF00664">
    <property type="entry name" value="ABC_membrane"/>
    <property type="match status" value="1"/>
</dbReference>
<evidence type="ECO:0000313" key="10">
    <source>
        <dbReference type="EMBL" id="RKR06950.1"/>
    </source>
</evidence>
<dbReference type="PANTHER" id="PTHR24221:SF654">
    <property type="entry name" value="ATP-BINDING CASSETTE SUB-FAMILY B MEMBER 6"/>
    <property type="match status" value="1"/>
</dbReference>
<keyword evidence="4 10" id="KW-0067">ATP-binding</keyword>
<dbReference type="RefSeq" id="WP_211327856.1">
    <property type="nucleotide sequence ID" value="NZ_RBIN01000002.1"/>
</dbReference>
<feature type="domain" description="ABC transporter" evidence="8">
    <location>
        <begin position="346"/>
        <end position="570"/>
    </location>
</feature>
<dbReference type="SUPFAM" id="SSF52540">
    <property type="entry name" value="P-loop containing nucleoside triphosphate hydrolases"/>
    <property type="match status" value="1"/>
</dbReference>
<comment type="caution">
    <text evidence="10">The sequence shown here is derived from an EMBL/GenBank/DDBJ whole genome shotgun (WGS) entry which is preliminary data.</text>
</comment>
<name>A0A420X0B5_9GAMM</name>
<feature type="transmembrane region" description="Helical" evidence="7">
    <location>
        <begin position="174"/>
        <end position="194"/>
    </location>
</feature>
<keyword evidence="5 7" id="KW-1133">Transmembrane helix</keyword>
<dbReference type="GO" id="GO:0140359">
    <property type="term" value="F:ABC-type transporter activity"/>
    <property type="evidence" value="ECO:0007669"/>
    <property type="project" value="InterPro"/>
</dbReference>
<dbReference type="GO" id="GO:0005886">
    <property type="term" value="C:plasma membrane"/>
    <property type="evidence" value="ECO:0007669"/>
    <property type="project" value="UniProtKB-SubCell"/>
</dbReference>
<sequence>MKLLLAFFRLYPRRTAIMLICLLFAGVAEGVGLTTVLPLLSVALGQEHDTDGFSARVIEIMNSIGLPTTIGVILSIIVIGMTLKSALVLLANRQVGYAVARVATDLRLELIQSLLSSRWEHYLRQPAGSIANSVATEATRAATGYQYCATVISLAIQVVVYVVVAMMISWQATLASLALGLFMSVGLYQLVAAARRAGKQQTRLMRDILSRLTDTLASVKPLKAMARYDVADTLLRRQTRRLNRAMERQVMAREAMKAFQEPIMTLFIAVGLYLALEVWGQSLPSVMVMVFLLARVVMQLNQLQRRYQQMQTQESAYWALKDVVHAARANAEPAGGDRLPTLEREIAFRDVRFHYGEHTILGQTDLVIPAGTFVTIVGPSGAGKTTLLDLLCMLLEPTQGNVHIDGIPTSEIDRIAWRKMIGYVPQETLLLHDSVLANVTLGDPSLTEEDAERALRQAEAWDFVSNMANGMHDSVGERGNRLSGGQRQRIVIARALAHQPRLLILDEATSALDPAAEASISKTLRGLSNQLTIVAVSHQPALVQAADIVYRLEQGQLARVEKQAADNTPV</sequence>
<dbReference type="Proteomes" id="UP000281975">
    <property type="component" value="Unassembled WGS sequence"/>
</dbReference>
<evidence type="ECO:0000256" key="2">
    <source>
        <dbReference type="ARBA" id="ARBA00022692"/>
    </source>
</evidence>
<dbReference type="AlphaFoldDB" id="A0A420X0B5"/>
<dbReference type="InterPro" id="IPR003593">
    <property type="entry name" value="AAA+_ATPase"/>
</dbReference>
<dbReference type="PROSITE" id="PS50893">
    <property type="entry name" value="ABC_TRANSPORTER_2"/>
    <property type="match status" value="1"/>
</dbReference>
<keyword evidence="6 7" id="KW-0472">Membrane</keyword>
<dbReference type="InterPro" id="IPR017871">
    <property type="entry name" value="ABC_transporter-like_CS"/>
</dbReference>
<proteinExistence type="predicted"/>
<dbReference type="InterPro" id="IPR039421">
    <property type="entry name" value="Type_1_exporter"/>
</dbReference>
<comment type="subcellular location">
    <subcellularLocation>
        <location evidence="1">Cell membrane</location>
        <topology evidence="1">Multi-pass membrane protein</topology>
    </subcellularLocation>
</comment>
<dbReference type="PANTHER" id="PTHR24221">
    <property type="entry name" value="ATP-BINDING CASSETTE SUB-FAMILY B"/>
    <property type="match status" value="1"/>
</dbReference>
<evidence type="ECO:0000256" key="3">
    <source>
        <dbReference type="ARBA" id="ARBA00022741"/>
    </source>
</evidence>
<dbReference type="GO" id="GO:0005524">
    <property type="term" value="F:ATP binding"/>
    <property type="evidence" value="ECO:0007669"/>
    <property type="project" value="UniProtKB-KW"/>
</dbReference>
<dbReference type="GO" id="GO:0016887">
    <property type="term" value="F:ATP hydrolysis activity"/>
    <property type="evidence" value="ECO:0007669"/>
    <property type="project" value="InterPro"/>
</dbReference>
<feature type="transmembrane region" description="Helical" evidence="7">
    <location>
        <begin position="70"/>
        <end position="91"/>
    </location>
</feature>
<dbReference type="EMBL" id="RBIN01000002">
    <property type="protein sequence ID" value="RKR06950.1"/>
    <property type="molecule type" value="Genomic_DNA"/>
</dbReference>
<organism evidence="10 11">
    <name type="scientific">Kushneria sinocarnis</name>
    <dbReference type="NCBI Taxonomy" id="595502"/>
    <lineage>
        <taxon>Bacteria</taxon>
        <taxon>Pseudomonadati</taxon>
        <taxon>Pseudomonadota</taxon>
        <taxon>Gammaproteobacteria</taxon>
        <taxon>Oceanospirillales</taxon>
        <taxon>Halomonadaceae</taxon>
        <taxon>Kushneria</taxon>
    </lineage>
</organism>
<dbReference type="InterPro" id="IPR011527">
    <property type="entry name" value="ABC1_TM_dom"/>
</dbReference>
<dbReference type="Pfam" id="PF00005">
    <property type="entry name" value="ABC_tran"/>
    <property type="match status" value="1"/>
</dbReference>
<protein>
    <submittedName>
        <fullName evidence="10">ATP-binding cassette subfamily C protein</fullName>
    </submittedName>
</protein>
<dbReference type="InterPro" id="IPR027417">
    <property type="entry name" value="P-loop_NTPase"/>
</dbReference>
<keyword evidence="3" id="KW-0547">Nucleotide-binding</keyword>
<evidence type="ECO:0000259" key="8">
    <source>
        <dbReference type="PROSITE" id="PS50893"/>
    </source>
</evidence>